<feature type="transmembrane region" description="Helical" evidence="6">
    <location>
        <begin position="21"/>
        <end position="43"/>
    </location>
</feature>
<evidence type="ECO:0000259" key="8">
    <source>
        <dbReference type="SMART" id="SM00701"/>
    </source>
</evidence>
<keyword evidence="3" id="KW-0677">Repeat</keyword>
<dbReference type="PRINTS" id="PR01185">
    <property type="entry name" value="INTEGRINA"/>
</dbReference>
<dbReference type="GO" id="GO:0009253">
    <property type="term" value="P:peptidoglycan catabolic process"/>
    <property type="evidence" value="ECO:0007669"/>
    <property type="project" value="InterPro"/>
</dbReference>
<dbReference type="PROSITE" id="PS51470">
    <property type="entry name" value="FG_GAP"/>
    <property type="match status" value="1"/>
</dbReference>
<dbReference type="InterPro" id="IPR036505">
    <property type="entry name" value="Amidase/PGRP_sf"/>
</dbReference>
<dbReference type="PANTHER" id="PTHR11022:SF41">
    <property type="entry name" value="PEPTIDOGLYCAN-RECOGNITION PROTEIN LC-RELATED"/>
    <property type="match status" value="1"/>
</dbReference>
<dbReference type="InterPro" id="IPR013519">
    <property type="entry name" value="Int_alpha_beta-p"/>
</dbReference>
<comment type="similarity">
    <text evidence="1">Belongs to the N-acetylmuramoyl-L-alanine amidase 2 family.</text>
</comment>
<evidence type="ECO:0000256" key="2">
    <source>
        <dbReference type="ARBA" id="ARBA00022729"/>
    </source>
</evidence>
<reference evidence="9" key="1">
    <citation type="submission" date="2022-10" db="EMBL/GenBank/DDBJ databases">
        <title>The complete genomes of actinobacterial strains from the NBC collection.</title>
        <authorList>
            <person name="Joergensen T.S."/>
            <person name="Alvarez Arevalo M."/>
            <person name="Sterndorff E.B."/>
            <person name="Faurdal D."/>
            <person name="Vuksanovic O."/>
            <person name="Mourched A.-S."/>
            <person name="Charusanti P."/>
            <person name="Shaw S."/>
            <person name="Blin K."/>
            <person name="Weber T."/>
        </authorList>
    </citation>
    <scope>NUCLEOTIDE SEQUENCE</scope>
    <source>
        <strain evidence="9">NBC_00119</strain>
    </source>
</reference>
<evidence type="ECO:0000259" key="7">
    <source>
        <dbReference type="SMART" id="SM00644"/>
    </source>
</evidence>
<keyword evidence="6" id="KW-0472">Membrane</keyword>
<dbReference type="InterPro" id="IPR006619">
    <property type="entry name" value="PGRP_domain_met/bac"/>
</dbReference>
<dbReference type="SUPFAM" id="SSF55846">
    <property type="entry name" value="N-acetylmuramoyl-L-alanine amidase-like"/>
    <property type="match status" value="1"/>
</dbReference>
<evidence type="ECO:0000256" key="4">
    <source>
        <dbReference type="ARBA" id="ARBA00023180"/>
    </source>
</evidence>
<dbReference type="PANTHER" id="PTHR11022">
    <property type="entry name" value="PEPTIDOGLYCAN RECOGNITION PROTEIN"/>
    <property type="match status" value="1"/>
</dbReference>
<dbReference type="SMART" id="SM00644">
    <property type="entry name" value="Ami_2"/>
    <property type="match status" value="1"/>
</dbReference>
<sequence length="863" mass="86044">MAGTRRTTGRRRLRHRRWRTIGVPSLATAVLGSGVLAALALGVTDSEQRAQGPQARPAAVRTLALGGSSATGRSRQQTATGPFSLVGVSWAAAKERLTGTVEVRTRGIETGEWSDWRTLELPDTPADLGRDGSGTGLRGATEPLWVGPSDGVEARIDGKRKLPASLRLDLVDPGVREAGGGIGPVAYEAATPSASPSPSPSPTSVTGPRCLDGLSAPPTTPASGPVPKPAIISRAQWGADETIVQCPTVYSPSVKAVVVHHEAGNNSYSCAQSAAMVRSIQAYHVKTQGWGDIGYNFVVDKCGQIFEGSKGGVGLPVKARHTLGFNPDTVGISLLGNMETAKPSKAALKAIARIAGWKLGLYGEKPGETATLTAEFDNGRYTAGQQATVPRVTSHQDLMATACPGANLHDQLTALGTLAASTTASASPAASDTNRDGVNDLVAGMPKGASGGQIAVVPGGLNGPVATAKKLISQSSSGVPGTGEPGDEFGAATGTGDVNGDGYADVVVGQPGEDDTIGHADRGAITILNGPGLNSGSTYTTAGVPEAGARLGSAVTVGDFNADGKADIFAAGTGNGGSWNVHLTGKSTQYGTLTTTGTLAYEAAATGDFNADGYADVALNYRDPSGIGRFVWFKGGTNGLTKVGALTVKGGRSVAAGDLNGDGTDDLAIGQPYTAESGAATGGQVTAIYGTTGSGLTATGAKAISQATSGVPGAAESGDAMGASVAVGDYNADGYADVLTGAPNEDITRDATNRSNAGTTLLLKGSSAGLAGTGAVAISQDTSGVPGATETNDNLGSAVALTDLSGYGRSDLVLGAAGEDAGDGTLLYVPSGSTGLGLSSATYNGKTLLGTVTGARLGGVLAP</sequence>
<name>A0AAU1U5J6_9ACTN</name>
<keyword evidence="6" id="KW-0812">Transmembrane</keyword>
<dbReference type="Pfam" id="PF13517">
    <property type="entry name" value="FG-GAP_3"/>
    <property type="match status" value="1"/>
</dbReference>
<evidence type="ECO:0000256" key="1">
    <source>
        <dbReference type="ARBA" id="ARBA00007553"/>
    </source>
</evidence>
<evidence type="ECO:0000313" key="9">
    <source>
        <dbReference type="EMBL" id="WTS12232.1"/>
    </source>
</evidence>
<feature type="region of interest" description="Disordered" evidence="5">
    <location>
        <begin position="188"/>
        <end position="229"/>
    </location>
</feature>
<gene>
    <name evidence="9" type="ORF">OHU69_15015</name>
</gene>
<dbReference type="GO" id="GO:0008745">
    <property type="term" value="F:N-acetylmuramoyl-L-alanine amidase activity"/>
    <property type="evidence" value="ECO:0007669"/>
    <property type="project" value="InterPro"/>
</dbReference>
<dbReference type="GO" id="GO:0008305">
    <property type="term" value="C:integrin complex"/>
    <property type="evidence" value="ECO:0007669"/>
    <property type="project" value="InterPro"/>
</dbReference>
<dbReference type="SUPFAM" id="SSF69318">
    <property type="entry name" value="Integrin alpha N-terminal domain"/>
    <property type="match status" value="1"/>
</dbReference>
<keyword evidence="2" id="KW-0732">Signal</keyword>
<dbReference type="EMBL" id="CP108195">
    <property type="protein sequence ID" value="WTS12232.1"/>
    <property type="molecule type" value="Genomic_DNA"/>
</dbReference>
<dbReference type="SMART" id="SM00191">
    <property type="entry name" value="Int_alpha"/>
    <property type="match status" value="6"/>
</dbReference>
<dbReference type="Pfam" id="PF01839">
    <property type="entry name" value="FG-GAP"/>
    <property type="match status" value="3"/>
</dbReference>
<feature type="domain" description="N-acetylmuramoyl-L-alanine amidase" evidence="7">
    <location>
        <begin position="244"/>
        <end position="405"/>
    </location>
</feature>
<dbReference type="InterPro" id="IPR002502">
    <property type="entry name" value="Amidase_domain"/>
</dbReference>
<dbReference type="Gene3D" id="3.40.80.10">
    <property type="entry name" value="Peptidoglycan recognition protein-like"/>
    <property type="match status" value="1"/>
</dbReference>
<keyword evidence="6" id="KW-1133">Transmembrane helix</keyword>
<feature type="domain" description="Peptidoglycan recognition protein family" evidence="8">
    <location>
        <begin position="229"/>
        <end position="372"/>
    </location>
</feature>
<evidence type="ECO:0000256" key="3">
    <source>
        <dbReference type="ARBA" id="ARBA00022737"/>
    </source>
</evidence>
<keyword evidence="4" id="KW-0325">Glycoprotein</keyword>
<dbReference type="InterPro" id="IPR015510">
    <property type="entry name" value="PGRP"/>
</dbReference>
<dbReference type="InterPro" id="IPR013517">
    <property type="entry name" value="FG-GAP"/>
</dbReference>
<dbReference type="SMART" id="SM00701">
    <property type="entry name" value="PGRP"/>
    <property type="match status" value="1"/>
</dbReference>
<feature type="compositionally biased region" description="Pro residues" evidence="5">
    <location>
        <begin position="218"/>
        <end position="228"/>
    </location>
</feature>
<protein>
    <submittedName>
        <fullName evidence="9">FG-GAP-like repeat-containing protein</fullName>
    </submittedName>
</protein>
<dbReference type="GO" id="GO:0007155">
    <property type="term" value="P:cell adhesion"/>
    <property type="evidence" value="ECO:0007669"/>
    <property type="project" value="InterPro"/>
</dbReference>
<proteinExistence type="inferred from homology"/>
<dbReference type="Gene3D" id="2.130.10.130">
    <property type="entry name" value="Integrin alpha, N-terminal"/>
    <property type="match status" value="3"/>
</dbReference>
<accession>A0AAU1U5J6</accession>
<feature type="region of interest" description="Disordered" evidence="5">
    <location>
        <begin position="120"/>
        <end position="151"/>
    </location>
</feature>
<dbReference type="AlphaFoldDB" id="A0AAU1U5J6"/>
<dbReference type="GO" id="GO:0008270">
    <property type="term" value="F:zinc ion binding"/>
    <property type="evidence" value="ECO:0007669"/>
    <property type="project" value="InterPro"/>
</dbReference>
<evidence type="ECO:0000256" key="6">
    <source>
        <dbReference type="SAM" id="Phobius"/>
    </source>
</evidence>
<dbReference type="CDD" id="cd06583">
    <property type="entry name" value="PGRP"/>
    <property type="match status" value="1"/>
</dbReference>
<dbReference type="InterPro" id="IPR000413">
    <property type="entry name" value="Integrin_alpha"/>
</dbReference>
<dbReference type="InterPro" id="IPR028994">
    <property type="entry name" value="Integrin_alpha_N"/>
</dbReference>
<evidence type="ECO:0000256" key="5">
    <source>
        <dbReference type="SAM" id="MobiDB-lite"/>
    </source>
</evidence>
<organism evidence="9">
    <name type="scientific">Streptomyces sp. NBC_00119</name>
    <dbReference type="NCBI Taxonomy" id="2975659"/>
    <lineage>
        <taxon>Bacteria</taxon>
        <taxon>Bacillati</taxon>
        <taxon>Actinomycetota</taxon>
        <taxon>Actinomycetes</taxon>
        <taxon>Kitasatosporales</taxon>
        <taxon>Streptomycetaceae</taxon>
        <taxon>Streptomyces</taxon>
    </lineage>
</organism>
<dbReference type="Pfam" id="PF01510">
    <property type="entry name" value="Amidase_2"/>
    <property type="match status" value="1"/>
</dbReference>